<reference evidence="2" key="1">
    <citation type="submission" date="2015-12" db="EMBL/GenBank/DDBJ databases">
        <title>Complete genome sequences of two moderately thermophilic Paenibacillus species.</title>
        <authorList>
            <person name="Butler R.III."/>
            <person name="Wang J."/>
            <person name="Stark B.C."/>
            <person name="Pombert J.-F."/>
        </authorList>
    </citation>
    <scope>NUCLEOTIDE SEQUENCE [LARGE SCALE GENOMIC DNA]</scope>
    <source>
        <strain evidence="2">32O-Y</strain>
    </source>
</reference>
<accession>A0A0U2W482</accession>
<sequence length="82" mass="9360">MRIGYGMDEDEIVVHTRERFLHEVARIVKKKTLVNTVKKSCEAYQKGICSECIEDVEKGKDELSYGCLAAWKLTIGKGRKII</sequence>
<gene>
    <name evidence="1" type="ORF">IJ22_18470</name>
</gene>
<name>A0A0U2W482_9BACL</name>
<proteinExistence type="predicted"/>
<protein>
    <submittedName>
        <fullName evidence="1">Uncharacterized protein</fullName>
    </submittedName>
</protein>
<dbReference type="RefSeq" id="WP_062408537.1">
    <property type="nucleotide sequence ID" value="NZ_CP013652.1"/>
</dbReference>
<dbReference type="OrthoDB" id="2627119at2"/>
<dbReference type="KEGG" id="pnp:IJ22_18470"/>
<dbReference type="Proteomes" id="UP000061660">
    <property type="component" value="Chromosome"/>
</dbReference>
<keyword evidence="2" id="KW-1185">Reference proteome</keyword>
<dbReference type="PATRIC" id="fig|162209.4.peg.1957"/>
<dbReference type="STRING" id="162209.IJ22_18470"/>
<reference evidence="1 2" key="2">
    <citation type="journal article" date="2016" name="Genome Announc.">
        <title>Complete Genome Sequences of Two Interactive Moderate Thermophiles, Paenibacillus napthalenovorans 32O-Y and Paenibacillus sp. 32O-W.</title>
        <authorList>
            <person name="Butler R.R.III."/>
            <person name="Wang J."/>
            <person name="Stark B.C."/>
            <person name="Pombert J.F."/>
        </authorList>
    </citation>
    <scope>NUCLEOTIDE SEQUENCE [LARGE SCALE GENOMIC DNA]</scope>
    <source>
        <strain evidence="1 2">32O-Y</strain>
    </source>
</reference>
<dbReference type="AlphaFoldDB" id="A0A0U2W482"/>
<evidence type="ECO:0000313" key="1">
    <source>
        <dbReference type="EMBL" id="ALS22221.1"/>
    </source>
</evidence>
<evidence type="ECO:0000313" key="2">
    <source>
        <dbReference type="Proteomes" id="UP000061660"/>
    </source>
</evidence>
<organism evidence="1 2">
    <name type="scientific">Paenibacillus naphthalenovorans</name>
    <dbReference type="NCBI Taxonomy" id="162209"/>
    <lineage>
        <taxon>Bacteria</taxon>
        <taxon>Bacillati</taxon>
        <taxon>Bacillota</taxon>
        <taxon>Bacilli</taxon>
        <taxon>Bacillales</taxon>
        <taxon>Paenibacillaceae</taxon>
        <taxon>Paenibacillus</taxon>
    </lineage>
</organism>
<dbReference type="EMBL" id="CP013652">
    <property type="protein sequence ID" value="ALS22221.1"/>
    <property type="molecule type" value="Genomic_DNA"/>
</dbReference>